<dbReference type="AlphaFoldDB" id="A0A7Y0AEK2"/>
<keyword evidence="1" id="KW-0472">Membrane</keyword>
<feature type="transmembrane region" description="Helical" evidence="1">
    <location>
        <begin position="139"/>
        <end position="157"/>
    </location>
</feature>
<name>A0A7Y0AEK2_9BACT</name>
<evidence type="ECO:0000313" key="4">
    <source>
        <dbReference type="Proteomes" id="UP000559626"/>
    </source>
</evidence>
<evidence type="ECO:0000256" key="1">
    <source>
        <dbReference type="SAM" id="Phobius"/>
    </source>
</evidence>
<gene>
    <name evidence="3" type="ORF">HHL22_12115</name>
</gene>
<dbReference type="InterPro" id="IPR058581">
    <property type="entry name" value="TM_HPP"/>
</dbReference>
<evidence type="ECO:0000259" key="2">
    <source>
        <dbReference type="Pfam" id="PF04982"/>
    </source>
</evidence>
<accession>A0A7Y0AEK2</accession>
<dbReference type="PANTHER" id="PTHR33741:SF5">
    <property type="entry name" value="TRANSMEMBRANE PROTEIN DDB_G0269096-RELATED"/>
    <property type="match status" value="1"/>
</dbReference>
<keyword evidence="4" id="KW-1185">Reference proteome</keyword>
<dbReference type="Proteomes" id="UP000559626">
    <property type="component" value="Unassembled WGS sequence"/>
</dbReference>
<organism evidence="3 4">
    <name type="scientific">Hymenobacter polaris</name>
    <dbReference type="NCBI Taxonomy" id="2682546"/>
    <lineage>
        <taxon>Bacteria</taxon>
        <taxon>Pseudomonadati</taxon>
        <taxon>Bacteroidota</taxon>
        <taxon>Cytophagia</taxon>
        <taxon>Cytophagales</taxon>
        <taxon>Hymenobacteraceae</taxon>
        <taxon>Hymenobacter</taxon>
    </lineage>
</organism>
<keyword evidence="1" id="KW-1133">Transmembrane helix</keyword>
<feature type="transmembrane region" description="Helical" evidence="1">
    <location>
        <begin position="25"/>
        <end position="42"/>
    </location>
</feature>
<proteinExistence type="predicted"/>
<keyword evidence="1" id="KW-0812">Transmembrane</keyword>
<dbReference type="RefSeq" id="WP_169531598.1">
    <property type="nucleotide sequence ID" value="NZ_JABBGH010000002.1"/>
</dbReference>
<dbReference type="PANTHER" id="PTHR33741">
    <property type="entry name" value="TRANSMEMBRANE PROTEIN DDB_G0269096-RELATED"/>
    <property type="match status" value="1"/>
</dbReference>
<evidence type="ECO:0000313" key="3">
    <source>
        <dbReference type="EMBL" id="NML65951.1"/>
    </source>
</evidence>
<dbReference type="InterPro" id="IPR007065">
    <property type="entry name" value="HPP"/>
</dbReference>
<sequence>MPPPAPASTPAAPLGRPRLGLRREVLLALLPTVTVLGLLFLLKLLSNQQLLFASLASSCFLIYLDPSHPANSARTLAVSQLAAAGLGYVCHAGLGPSYVSAALALVGIIAFMLLTNTMHPPAVGTALSFAFRAGGSGETNLLLFGLAVGLVLVLLAVQRGSAYLLARFTAAGAQ</sequence>
<dbReference type="EMBL" id="JABBGH010000002">
    <property type="protein sequence ID" value="NML65951.1"/>
    <property type="molecule type" value="Genomic_DNA"/>
</dbReference>
<comment type="caution">
    <text evidence="3">The sequence shown here is derived from an EMBL/GenBank/DDBJ whole genome shotgun (WGS) entry which is preliminary data.</text>
</comment>
<reference evidence="3 4" key="1">
    <citation type="submission" date="2020-04" db="EMBL/GenBank/DDBJ databases">
        <title>Hymenobacter polaris sp. nov., isolated from Arctic soil.</title>
        <authorList>
            <person name="Dahal R.H."/>
        </authorList>
    </citation>
    <scope>NUCLEOTIDE SEQUENCE [LARGE SCALE GENOMIC DNA]</scope>
    <source>
        <strain evidence="3 4">RP-2-7</strain>
    </source>
</reference>
<protein>
    <submittedName>
        <fullName evidence="3">HPP family protein</fullName>
    </submittedName>
</protein>
<dbReference type="Pfam" id="PF04982">
    <property type="entry name" value="TM_HPP"/>
    <property type="match status" value="1"/>
</dbReference>
<feature type="transmembrane region" description="Helical" evidence="1">
    <location>
        <begin position="100"/>
        <end position="118"/>
    </location>
</feature>
<feature type="domain" description="HPP transmembrane region" evidence="2">
    <location>
        <begin position="23"/>
        <end position="156"/>
    </location>
</feature>